<name>A0AAJ0B885_9PEZI</name>
<evidence type="ECO:0008006" key="6">
    <source>
        <dbReference type="Google" id="ProtNLM"/>
    </source>
</evidence>
<keyword evidence="3" id="KW-0732">Signal</keyword>
<keyword evidence="2" id="KW-0812">Transmembrane</keyword>
<feature type="region of interest" description="Disordered" evidence="1">
    <location>
        <begin position="315"/>
        <end position="472"/>
    </location>
</feature>
<dbReference type="AlphaFoldDB" id="A0AAJ0B885"/>
<feature type="compositionally biased region" description="Pro residues" evidence="1">
    <location>
        <begin position="384"/>
        <end position="397"/>
    </location>
</feature>
<proteinExistence type="predicted"/>
<feature type="compositionally biased region" description="Basic and acidic residues" evidence="1">
    <location>
        <begin position="443"/>
        <end position="457"/>
    </location>
</feature>
<evidence type="ECO:0000256" key="3">
    <source>
        <dbReference type="SAM" id="SignalP"/>
    </source>
</evidence>
<feature type="compositionally biased region" description="Polar residues" evidence="1">
    <location>
        <begin position="356"/>
        <end position="381"/>
    </location>
</feature>
<comment type="caution">
    <text evidence="4">The sequence shown here is derived from an EMBL/GenBank/DDBJ whole genome shotgun (WGS) entry which is preliminary data.</text>
</comment>
<dbReference type="Proteomes" id="UP001239445">
    <property type="component" value="Unassembled WGS sequence"/>
</dbReference>
<feature type="signal peptide" evidence="3">
    <location>
        <begin position="1"/>
        <end position="36"/>
    </location>
</feature>
<keyword evidence="2" id="KW-1133">Transmembrane helix</keyword>
<feature type="compositionally biased region" description="Low complexity" evidence="1">
    <location>
        <begin position="432"/>
        <end position="442"/>
    </location>
</feature>
<accession>A0AAJ0B885</accession>
<reference evidence="4" key="1">
    <citation type="submission" date="2023-06" db="EMBL/GenBank/DDBJ databases">
        <title>Genome-scale phylogeny and comparative genomics of the fungal order Sordariales.</title>
        <authorList>
            <consortium name="Lawrence Berkeley National Laboratory"/>
            <person name="Hensen N."/>
            <person name="Bonometti L."/>
            <person name="Westerberg I."/>
            <person name="Brannstrom I.O."/>
            <person name="Guillou S."/>
            <person name="Cros-Aarteil S."/>
            <person name="Calhoun S."/>
            <person name="Haridas S."/>
            <person name="Kuo A."/>
            <person name="Mondo S."/>
            <person name="Pangilinan J."/>
            <person name="Riley R."/>
            <person name="Labutti K."/>
            <person name="Andreopoulos B."/>
            <person name="Lipzen A."/>
            <person name="Chen C."/>
            <person name="Yanf M."/>
            <person name="Daum C."/>
            <person name="Ng V."/>
            <person name="Clum A."/>
            <person name="Steindorff A."/>
            <person name="Ohm R."/>
            <person name="Martin F."/>
            <person name="Silar P."/>
            <person name="Natvig D."/>
            <person name="Lalanne C."/>
            <person name="Gautier V."/>
            <person name="Ament-Velasquez S.L."/>
            <person name="Kruys A."/>
            <person name="Hutchinson M.I."/>
            <person name="Powell A.J."/>
            <person name="Barry K."/>
            <person name="Miller A.N."/>
            <person name="Grigoriev I.V."/>
            <person name="Debuchy R."/>
            <person name="Gladieux P."/>
            <person name="Thoren M.H."/>
            <person name="Johannesson H."/>
        </authorList>
    </citation>
    <scope>NUCLEOTIDE SEQUENCE</scope>
    <source>
        <strain evidence="4">PSN4</strain>
    </source>
</reference>
<evidence type="ECO:0000313" key="5">
    <source>
        <dbReference type="Proteomes" id="UP001239445"/>
    </source>
</evidence>
<feature type="chain" id="PRO_5042494898" description="Transmembrane protein" evidence="3">
    <location>
        <begin position="37"/>
        <end position="472"/>
    </location>
</feature>
<keyword evidence="2" id="KW-0472">Membrane</keyword>
<gene>
    <name evidence="4" type="ORF">QBC47DRAFT_68638</name>
</gene>
<protein>
    <recommendedName>
        <fullName evidence="6">Transmembrane protein</fullName>
    </recommendedName>
</protein>
<feature type="transmembrane region" description="Helical" evidence="2">
    <location>
        <begin position="228"/>
        <end position="256"/>
    </location>
</feature>
<evidence type="ECO:0000313" key="4">
    <source>
        <dbReference type="EMBL" id="KAK1752238.1"/>
    </source>
</evidence>
<evidence type="ECO:0000256" key="2">
    <source>
        <dbReference type="SAM" id="Phobius"/>
    </source>
</evidence>
<sequence>MPLMSAAFCDLTCTMANRPRLLSSFSLSILISCALASSDELARAPPAVTLDAPRGWPQQRPDGVAGLSSVEGTRDGLLLPRQTSGGSPSAAPCAVTPAPAVDLYRRQLSDQAVTIVFLSSELASANGNSISMSRSMASSISQLQLSVSLLSSSASSAILALQASASRVLQAVEASASDAVSSAEESASSRVSEILASASLAGATVTAVPPDMTTYQAQTLPTTRDSSVSVAVVAGAVVASVVGSAVLSILGFYFFVYRRRAKREERDEQKRKEEEVDVNAALDRAIVSYIAKESPTPTTPNMQGIGTAMAIGTPTESERRPSFLVPPPLNSPQRPRRPTITIPSSPPPRSPAETFGSPSGVSQFSTSPLSPQRSATYSAVMSSPPGPPPKGPLPQLPKGPNTPVKSSRRNPSSSSLKNGEVYNDIIIRPLEVPSAVVSPSSPDARKPDAVQDKERKRNSNWPLPGIKGGEWV</sequence>
<evidence type="ECO:0000256" key="1">
    <source>
        <dbReference type="SAM" id="MobiDB-lite"/>
    </source>
</evidence>
<dbReference type="EMBL" id="MU839840">
    <property type="protein sequence ID" value="KAK1752238.1"/>
    <property type="molecule type" value="Genomic_DNA"/>
</dbReference>
<organism evidence="4 5">
    <name type="scientific">Echria macrotheca</name>
    <dbReference type="NCBI Taxonomy" id="438768"/>
    <lineage>
        <taxon>Eukaryota</taxon>
        <taxon>Fungi</taxon>
        <taxon>Dikarya</taxon>
        <taxon>Ascomycota</taxon>
        <taxon>Pezizomycotina</taxon>
        <taxon>Sordariomycetes</taxon>
        <taxon>Sordariomycetidae</taxon>
        <taxon>Sordariales</taxon>
        <taxon>Schizotheciaceae</taxon>
        <taxon>Echria</taxon>
    </lineage>
</organism>
<keyword evidence="5" id="KW-1185">Reference proteome</keyword>